<keyword evidence="7" id="KW-1185">Reference proteome</keyword>
<evidence type="ECO:0000313" key="8">
    <source>
        <dbReference type="WBParaSite" id="nRc.2.0.1.t42805-RA"/>
    </source>
</evidence>
<dbReference type="SMART" id="SM00028">
    <property type="entry name" value="TPR"/>
    <property type="match status" value="3"/>
</dbReference>
<accession>A0A915KVI2</accession>
<reference evidence="8" key="1">
    <citation type="submission" date="2022-11" db="UniProtKB">
        <authorList>
            <consortium name="WormBaseParasite"/>
        </authorList>
    </citation>
    <scope>IDENTIFICATION</scope>
</reference>
<evidence type="ECO:0000256" key="3">
    <source>
        <dbReference type="ARBA" id="ARBA00019387"/>
    </source>
</evidence>
<dbReference type="InterPro" id="IPR019734">
    <property type="entry name" value="TPR_rpt"/>
</dbReference>
<dbReference type="GO" id="GO:0030992">
    <property type="term" value="C:intraciliary transport particle B"/>
    <property type="evidence" value="ECO:0007669"/>
    <property type="project" value="TreeGrafter"/>
</dbReference>
<keyword evidence="4" id="KW-0677">Repeat</keyword>
<keyword evidence="5" id="KW-0802">TPR repeat</keyword>
<proteinExistence type="inferred from homology"/>
<dbReference type="Proteomes" id="UP000887565">
    <property type="component" value="Unplaced"/>
</dbReference>
<organism evidence="7 8">
    <name type="scientific">Romanomermis culicivorax</name>
    <name type="common">Nematode worm</name>
    <dbReference type="NCBI Taxonomy" id="13658"/>
    <lineage>
        <taxon>Eukaryota</taxon>
        <taxon>Metazoa</taxon>
        <taxon>Ecdysozoa</taxon>
        <taxon>Nematoda</taxon>
        <taxon>Enoplea</taxon>
        <taxon>Dorylaimia</taxon>
        <taxon>Mermithida</taxon>
        <taxon>Mermithoidea</taxon>
        <taxon>Mermithidae</taxon>
        <taxon>Romanomermis</taxon>
    </lineage>
</organism>
<name>A0A915KVI2_ROMCU</name>
<dbReference type="GO" id="GO:0120170">
    <property type="term" value="F:intraciliary transport particle B binding"/>
    <property type="evidence" value="ECO:0007669"/>
    <property type="project" value="TreeGrafter"/>
</dbReference>
<comment type="similarity">
    <text evidence="2">Belongs to the IFT56 family.</text>
</comment>
<evidence type="ECO:0000256" key="5">
    <source>
        <dbReference type="ARBA" id="ARBA00022803"/>
    </source>
</evidence>
<dbReference type="GO" id="GO:0036064">
    <property type="term" value="C:ciliary basal body"/>
    <property type="evidence" value="ECO:0007669"/>
    <property type="project" value="TreeGrafter"/>
</dbReference>
<dbReference type="GO" id="GO:0097546">
    <property type="term" value="C:ciliary base"/>
    <property type="evidence" value="ECO:0007669"/>
    <property type="project" value="TreeGrafter"/>
</dbReference>
<dbReference type="InterPro" id="IPR030511">
    <property type="entry name" value="TTC26"/>
</dbReference>
<dbReference type="GO" id="GO:0035735">
    <property type="term" value="P:intraciliary transport involved in cilium assembly"/>
    <property type="evidence" value="ECO:0007669"/>
    <property type="project" value="TreeGrafter"/>
</dbReference>
<protein>
    <recommendedName>
        <fullName evidence="3">Intraflagellar transport protein 56</fullName>
    </recommendedName>
</protein>
<dbReference type="SUPFAM" id="SSF48452">
    <property type="entry name" value="TPR-like"/>
    <property type="match status" value="3"/>
</dbReference>
<dbReference type="AlphaFoldDB" id="A0A915KVI2"/>
<evidence type="ECO:0000256" key="2">
    <source>
        <dbReference type="ARBA" id="ARBA00007834"/>
    </source>
</evidence>
<dbReference type="Gene3D" id="1.25.40.10">
    <property type="entry name" value="Tetratricopeptide repeat domain"/>
    <property type="match status" value="3"/>
</dbReference>
<dbReference type="GO" id="GO:0035720">
    <property type="term" value="P:intraciliary anterograde transport"/>
    <property type="evidence" value="ECO:0007669"/>
    <property type="project" value="TreeGrafter"/>
</dbReference>
<evidence type="ECO:0000256" key="6">
    <source>
        <dbReference type="ARBA" id="ARBA00023273"/>
    </source>
</evidence>
<sequence length="570" mass="65595">MIPTRLIKQQSEQAASSILKEKGRLPDVVELITNRDYSGAISLLNFNKQNDSVKVEDKVDLWLAYCSFHAGNYKKAAENYEKIAAQSNAPSDIYACLACCQLYLGLYELASETAQKSVQCSLKNRLLFYICHKLSDEKRLLFYHSKLQDILEDQLCLANIHFSRSHYQEATEIYKKILLQHRNYIALNVYLALCYYKLDFYDVSLWKLLASFTVSLLSARFLQEVLQIYLQKYPDSPIALNLKACIQYKLYDGKAAYAEIKNINPVNCSYIYHVIKHNMIVFRKGENALQIFPPLLDVVSEARLNLVLCYLSKNEVENAYDFIKNFDVVSPLEANIKAIVFALVGQKDGNHDLLENAQKLFSFAGGSQPECDTIPGRQCMASAFFLMKQYEECLIYLNSIKSYMSSDDNFNFMLGQALAASGNYKEAEEALLLISSETLKLDYAYVSNISRSYIMNDKPKLAWDLYSHMEKTTLVVNLLQLIANDCYRVNLRLRFFMGHFLYAAKAFDALERLDKSTDNWNGSKDYWNGKRGACVGIFQMVVAGREPRLFFHVMNFITFHIFMNPKAWYR</sequence>
<keyword evidence="6" id="KW-0966">Cell projection</keyword>
<evidence type="ECO:0000256" key="4">
    <source>
        <dbReference type="ARBA" id="ARBA00022737"/>
    </source>
</evidence>
<dbReference type="PANTHER" id="PTHR14781:SF0">
    <property type="entry name" value="INTRAFLAGELLAR TRANSPORT PROTEIN 56"/>
    <property type="match status" value="1"/>
</dbReference>
<dbReference type="PANTHER" id="PTHR14781">
    <property type="entry name" value="INTRAFLAGELLAR TRANSPORT PROTEIN 56"/>
    <property type="match status" value="1"/>
</dbReference>
<evidence type="ECO:0000313" key="7">
    <source>
        <dbReference type="Proteomes" id="UP000887565"/>
    </source>
</evidence>
<comment type="subcellular location">
    <subcellularLocation>
        <location evidence="1">Cell projection</location>
        <location evidence="1">Cilium</location>
    </subcellularLocation>
</comment>
<dbReference type="InterPro" id="IPR011990">
    <property type="entry name" value="TPR-like_helical_dom_sf"/>
</dbReference>
<dbReference type="WBParaSite" id="nRc.2.0.1.t42805-RA">
    <property type="protein sequence ID" value="nRc.2.0.1.t42805-RA"/>
    <property type="gene ID" value="nRc.2.0.1.g42805"/>
</dbReference>
<evidence type="ECO:0000256" key="1">
    <source>
        <dbReference type="ARBA" id="ARBA00004138"/>
    </source>
</evidence>
<dbReference type="OMA" id="FIIRRDY"/>